<dbReference type="GeneTree" id="ENSGT00940000181448"/>
<evidence type="ECO:0000256" key="1">
    <source>
        <dbReference type="ARBA" id="ARBA00010090"/>
    </source>
</evidence>
<accession>A0A3Q2QBC2</accession>
<dbReference type="Proteomes" id="UP000265000">
    <property type="component" value="Unplaced"/>
</dbReference>
<evidence type="ECO:0000313" key="4">
    <source>
        <dbReference type="Proteomes" id="UP000265000"/>
    </source>
</evidence>
<comment type="similarity">
    <text evidence="1">Belongs to the apolipoprotein L family.</text>
</comment>
<dbReference type="GO" id="GO:0042157">
    <property type="term" value="P:lipoprotein metabolic process"/>
    <property type="evidence" value="ECO:0007669"/>
    <property type="project" value="InterPro"/>
</dbReference>
<name>A0A3Q2QBC2_FUNHE</name>
<dbReference type="STRING" id="8078.ENSFHEP00000023814"/>
<proteinExistence type="inferred from homology"/>
<dbReference type="GO" id="GO:0008289">
    <property type="term" value="F:lipid binding"/>
    <property type="evidence" value="ECO:0007669"/>
    <property type="project" value="InterPro"/>
</dbReference>
<reference evidence="3" key="1">
    <citation type="submission" date="2025-08" db="UniProtKB">
        <authorList>
            <consortium name="Ensembl"/>
        </authorList>
    </citation>
    <scope>IDENTIFICATION</scope>
</reference>
<evidence type="ECO:0000313" key="3">
    <source>
        <dbReference type="Ensembl" id="ENSFHEP00000023814.1"/>
    </source>
</evidence>
<keyword evidence="2" id="KW-0175">Coiled coil</keyword>
<dbReference type="PANTHER" id="PTHR14096">
    <property type="entry name" value="APOLIPOPROTEIN L"/>
    <property type="match status" value="1"/>
</dbReference>
<dbReference type="GO" id="GO:0006869">
    <property type="term" value="P:lipid transport"/>
    <property type="evidence" value="ECO:0007669"/>
    <property type="project" value="InterPro"/>
</dbReference>
<dbReference type="AlphaFoldDB" id="A0A3Q2QBC2"/>
<sequence>MDEHFRIKFLFQKVSSEDFIESCDDQLQRMKDFLNELEECANQIDRVNRGAKISSKTTLVGGITGCALSVAGVALSPVTAGLSLGLTVAGVSMGAVSSTGKLVTTLTEIGINRSQLKKAVDVLKSFVEDFQMIQYCLNQVINQPTENLKPKKIDVVGVGKASEAVLQHGPALQNISRQALHVIDIGQAAHLGPLSKGDGFAELNCNRTKIPNFLKDRAALFRSQVKSWEEIRTSCSKLTTEENKNILQAPFYPGIKKTWI</sequence>
<protein>
    <submittedName>
        <fullName evidence="3">Uncharacterized protein</fullName>
    </submittedName>
</protein>
<feature type="coiled-coil region" evidence="2">
    <location>
        <begin position="23"/>
        <end position="50"/>
    </location>
</feature>
<dbReference type="InterPro" id="IPR008405">
    <property type="entry name" value="ApoL"/>
</dbReference>
<organism evidence="3 4">
    <name type="scientific">Fundulus heteroclitus</name>
    <name type="common">Killifish</name>
    <name type="synonym">Mummichog</name>
    <dbReference type="NCBI Taxonomy" id="8078"/>
    <lineage>
        <taxon>Eukaryota</taxon>
        <taxon>Metazoa</taxon>
        <taxon>Chordata</taxon>
        <taxon>Craniata</taxon>
        <taxon>Vertebrata</taxon>
        <taxon>Euteleostomi</taxon>
        <taxon>Actinopterygii</taxon>
        <taxon>Neopterygii</taxon>
        <taxon>Teleostei</taxon>
        <taxon>Neoteleostei</taxon>
        <taxon>Acanthomorphata</taxon>
        <taxon>Ovalentaria</taxon>
        <taxon>Atherinomorphae</taxon>
        <taxon>Cyprinodontiformes</taxon>
        <taxon>Fundulidae</taxon>
        <taxon>Fundulus</taxon>
    </lineage>
</organism>
<dbReference type="GO" id="GO:0005576">
    <property type="term" value="C:extracellular region"/>
    <property type="evidence" value="ECO:0007669"/>
    <property type="project" value="InterPro"/>
</dbReference>
<evidence type="ECO:0000256" key="2">
    <source>
        <dbReference type="SAM" id="Coils"/>
    </source>
</evidence>
<keyword evidence="4" id="KW-1185">Reference proteome</keyword>
<dbReference type="Ensembl" id="ENSFHET00000009432.1">
    <property type="protein sequence ID" value="ENSFHEP00000023814.1"/>
    <property type="gene ID" value="ENSFHEG00000005003.1"/>
</dbReference>
<dbReference type="Pfam" id="PF05461">
    <property type="entry name" value="ApoL"/>
    <property type="match status" value="1"/>
</dbReference>
<dbReference type="GO" id="GO:0016020">
    <property type="term" value="C:membrane"/>
    <property type="evidence" value="ECO:0007669"/>
    <property type="project" value="TreeGrafter"/>
</dbReference>
<reference evidence="3" key="2">
    <citation type="submission" date="2025-09" db="UniProtKB">
        <authorList>
            <consortium name="Ensembl"/>
        </authorList>
    </citation>
    <scope>IDENTIFICATION</scope>
</reference>
<dbReference type="PANTHER" id="PTHR14096:SF57">
    <property type="entry name" value="APOLIPOPROTEIN L4"/>
    <property type="match status" value="1"/>
</dbReference>